<dbReference type="PANTHER" id="PTHR30563">
    <property type="entry name" value="DNA RECOMBINATION PROTEIN RMUC"/>
    <property type="match status" value="1"/>
</dbReference>
<gene>
    <name evidence="6" type="primary">rmuC</name>
    <name evidence="6" type="ORF">GO621_14680</name>
</gene>
<dbReference type="GO" id="GO:0006310">
    <property type="term" value="P:DNA recombination"/>
    <property type="evidence" value="ECO:0007669"/>
    <property type="project" value="UniProtKB-KW"/>
</dbReference>
<dbReference type="AlphaFoldDB" id="A0A7K1SZN1"/>
<keyword evidence="7" id="KW-1185">Reference proteome</keyword>
<evidence type="ECO:0000313" key="6">
    <source>
        <dbReference type="EMBL" id="MVN22771.1"/>
    </source>
</evidence>
<comment type="similarity">
    <text evidence="2">Belongs to the RmuC family.</text>
</comment>
<evidence type="ECO:0000256" key="5">
    <source>
        <dbReference type="SAM" id="Coils"/>
    </source>
</evidence>
<accession>A0A7K1SZN1</accession>
<dbReference type="Proteomes" id="UP000462014">
    <property type="component" value="Unassembled WGS sequence"/>
</dbReference>
<keyword evidence="3 5" id="KW-0175">Coiled coil</keyword>
<protein>
    <submittedName>
        <fullName evidence="6">DNA recombination protein RmuC</fullName>
    </submittedName>
</protein>
<evidence type="ECO:0000256" key="1">
    <source>
        <dbReference type="ARBA" id="ARBA00003416"/>
    </source>
</evidence>
<comment type="function">
    <text evidence="1">Involved in DNA recombination.</text>
</comment>
<evidence type="ECO:0000256" key="3">
    <source>
        <dbReference type="ARBA" id="ARBA00023054"/>
    </source>
</evidence>
<keyword evidence="4" id="KW-0233">DNA recombination</keyword>
<dbReference type="PANTHER" id="PTHR30563:SF0">
    <property type="entry name" value="DNA RECOMBINATION PROTEIN RMUC"/>
    <property type="match status" value="1"/>
</dbReference>
<evidence type="ECO:0000256" key="4">
    <source>
        <dbReference type="ARBA" id="ARBA00023172"/>
    </source>
</evidence>
<organism evidence="6 7">
    <name type="scientific">Mucilaginibacter arboris</name>
    <dbReference type="NCBI Taxonomy" id="2682090"/>
    <lineage>
        <taxon>Bacteria</taxon>
        <taxon>Pseudomonadati</taxon>
        <taxon>Bacteroidota</taxon>
        <taxon>Sphingobacteriia</taxon>
        <taxon>Sphingobacteriales</taxon>
        <taxon>Sphingobacteriaceae</taxon>
        <taxon>Mucilaginibacter</taxon>
    </lineage>
</organism>
<comment type="caution">
    <text evidence="6">The sequence shown here is derived from an EMBL/GenBank/DDBJ whole genome shotgun (WGS) entry which is preliminary data.</text>
</comment>
<proteinExistence type="inferred from homology"/>
<evidence type="ECO:0000256" key="2">
    <source>
        <dbReference type="ARBA" id="ARBA00009840"/>
    </source>
</evidence>
<dbReference type="EMBL" id="WPIK01000014">
    <property type="protein sequence ID" value="MVN22771.1"/>
    <property type="molecule type" value="Genomic_DNA"/>
</dbReference>
<dbReference type="RefSeq" id="WP_157568356.1">
    <property type="nucleotide sequence ID" value="NZ_WPIK01000014.1"/>
</dbReference>
<evidence type="ECO:0000313" key="7">
    <source>
        <dbReference type="Proteomes" id="UP000462014"/>
    </source>
</evidence>
<sequence length="459" mass="52327">MNTILLVAVLVILLVTVFILLKTASPKMGFSAEDLKRLQEENIQLKISLGKAEERAANLHQEKENISILLREEQDRLIADLAEERDLHNETKQHLERSNAFFTAQKEQLEQQKIEVEQTRQHFQREFENVANKILEEKTQKFTESNRSNMDLLLHPLKENIKAFEEKVDKVYKEESNERFTLKGTIDELIKQTKIIQDDATNLTKALKGDTKMQGNWGEVILDRVLEASGLKQGESYTKQGKNMNLFDEAGNRFQPDVIVHLPENKHLIIDSKVSLIAYERLVNSITEEEKLRHLKSHVDSVKNHIAGLSSKSYQNLAGLTSPEFVLLFVPIESSFSIAIQHDLELFDFAWKKRVVLVTPSTLLATLKTIASVWKQEQQTKNAVDIATKAGALYDKFVGFTEDMKKIGQHIDRSKEVYNDAYSKLTSGSGNLASRAETLRKLGAKNSKQLDQKLLSDEE</sequence>
<dbReference type="InterPro" id="IPR003798">
    <property type="entry name" value="DNA_recombination_RmuC"/>
</dbReference>
<dbReference type="Pfam" id="PF02646">
    <property type="entry name" value="RmuC"/>
    <property type="match status" value="1"/>
</dbReference>
<reference evidence="6 7" key="1">
    <citation type="submission" date="2019-12" db="EMBL/GenBank/DDBJ databases">
        <title>Mucilaginibacter sp. HMF7410 genome sequencing and assembly.</title>
        <authorList>
            <person name="Kang H."/>
            <person name="Cha I."/>
            <person name="Kim H."/>
            <person name="Joh K."/>
        </authorList>
    </citation>
    <scope>NUCLEOTIDE SEQUENCE [LARGE SCALE GENOMIC DNA]</scope>
    <source>
        <strain evidence="6 7">HMF7410</strain>
    </source>
</reference>
<name>A0A7K1SZN1_9SPHI</name>
<feature type="coiled-coil region" evidence="5">
    <location>
        <begin position="35"/>
        <end position="126"/>
    </location>
</feature>